<accession>A0ABP7FTG2</accession>
<sequence>MAPDQAAPVPAGWYPDPYSASELRWWDGQNWTDSVHPPVTPPAATPAAAPEPVVSAPTSPEPATPEPVTSAPVTPEPVTSAPVTPEPVTPVPAAPVPAAAEPAPLIEPAPTEVLPSRRELRARTAATADAHSGPAAAPTADAADAAASQPPATVPASAPAPSPAPDSAEPSSSNWLPGGAALGTGAAVSAAPTSGSAGQGLPAPASSSLLATPAASPVTEPAASGSGETGTAPAPNAWAREPVNAAIATDDLYSNAATRKATISGWFIAFMPLFTGILSIAAVKGAENYPRYIPATFEWWMLAGGVVVVLYLVTILLAVADRSKLDWAGYTRPAHWAWAVLTAPVYLLVRTIAVKRETGRNSALLWVWLVLAAALVGAWFAANYFVPELLAPYTLPFV</sequence>
<feature type="compositionally biased region" description="Low complexity" evidence="1">
    <location>
        <begin position="66"/>
        <end position="83"/>
    </location>
</feature>
<dbReference type="RefSeq" id="WP_344756787.1">
    <property type="nucleotide sequence ID" value="NZ_BAABAE010000003.1"/>
</dbReference>
<reference evidence="5" key="1">
    <citation type="journal article" date="2019" name="Int. J. Syst. Evol. Microbiol.">
        <title>The Global Catalogue of Microorganisms (GCM) 10K type strain sequencing project: providing services to taxonomists for standard genome sequencing and annotation.</title>
        <authorList>
            <consortium name="The Broad Institute Genomics Platform"/>
            <consortium name="The Broad Institute Genome Sequencing Center for Infectious Disease"/>
            <person name="Wu L."/>
            <person name="Ma J."/>
        </authorList>
    </citation>
    <scope>NUCLEOTIDE SEQUENCE [LARGE SCALE GENOMIC DNA]</scope>
    <source>
        <strain evidence="5">JCM 16949</strain>
    </source>
</reference>
<evidence type="ECO:0000313" key="5">
    <source>
        <dbReference type="Proteomes" id="UP001501004"/>
    </source>
</evidence>
<evidence type="ECO:0000313" key="4">
    <source>
        <dbReference type="EMBL" id="GAA3746871.1"/>
    </source>
</evidence>
<feature type="compositionally biased region" description="Low complexity" evidence="1">
    <location>
        <begin position="201"/>
        <end position="217"/>
    </location>
</feature>
<dbReference type="EMBL" id="BAABAE010000003">
    <property type="protein sequence ID" value="GAA3746871.1"/>
    <property type="molecule type" value="Genomic_DNA"/>
</dbReference>
<evidence type="ECO:0000256" key="2">
    <source>
        <dbReference type="SAM" id="Phobius"/>
    </source>
</evidence>
<feature type="transmembrane region" description="Helical" evidence="2">
    <location>
        <begin position="263"/>
        <end position="285"/>
    </location>
</feature>
<keyword evidence="2" id="KW-1133">Transmembrane helix</keyword>
<dbReference type="InterPro" id="IPR018929">
    <property type="entry name" value="DUF2510"/>
</dbReference>
<dbReference type="Pfam" id="PF10708">
    <property type="entry name" value="DUF2510"/>
    <property type="match status" value="1"/>
</dbReference>
<feature type="compositionally biased region" description="Pro residues" evidence="1">
    <location>
        <begin position="84"/>
        <end position="95"/>
    </location>
</feature>
<feature type="region of interest" description="Disordered" evidence="1">
    <location>
        <begin position="29"/>
        <end position="238"/>
    </location>
</feature>
<feature type="compositionally biased region" description="Low complexity" evidence="1">
    <location>
        <begin position="45"/>
        <end position="58"/>
    </location>
</feature>
<feature type="region of interest" description="Disordered" evidence="1">
    <location>
        <begin position="1"/>
        <end position="20"/>
    </location>
</feature>
<evidence type="ECO:0000256" key="1">
    <source>
        <dbReference type="SAM" id="MobiDB-lite"/>
    </source>
</evidence>
<dbReference type="Proteomes" id="UP001501004">
    <property type="component" value="Unassembled WGS sequence"/>
</dbReference>
<organism evidence="4 5">
    <name type="scientific">Leifsonella bigeumensis</name>
    <dbReference type="NCBI Taxonomy" id="433643"/>
    <lineage>
        <taxon>Bacteria</taxon>
        <taxon>Bacillati</taxon>
        <taxon>Actinomycetota</taxon>
        <taxon>Actinomycetes</taxon>
        <taxon>Micrococcales</taxon>
        <taxon>Microbacteriaceae</taxon>
        <taxon>Leifsonella</taxon>
    </lineage>
</organism>
<protein>
    <recommendedName>
        <fullName evidence="3">DUF2510 domain-containing protein</fullName>
    </recommendedName>
</protein>
<evidence type="ECO:0000259" key="3">
    <source>
        <dbReference type="Pfam" id="PF10708"/>
    </source>
</evidence>
<keyword evidence="2" id="KW-0812">Transmembrane</keyword>
<feature type="transmembrane region" description="Helical" evidence="2">
    <location>
        <begin position="335"/>
        <end position="353"/>
    </location>
</feature>
<feature type="transmembrane region" description="Helical" evidence="2">
    <location>
        <begin position="297"/>
        <end position="320"/>
    </location>
</feature>
<name>A0ABP7FTG2_9MICO</name>
<proteinExistence type="predicted"/>
<feature type="compositionally biased region" description="Low complexity" evidence="1">
    <location>
        <begin position="123"/>
        <end position="157"/>
    </location>
</feature>
<gene>
    <name evidence="4" type="ORF">GCM10022239_23000</name>
</gene>
<keyword evidence="5" id="KW-1185">Reference proteome</keyword>
<feature type="compositionally biased region" description="Low complexity" evidence="1">
    <location>
        <begin position="96"/>
        <end position="112"/>
    </location>
</feature>
<feature type="transmembrane region" description="Helical" evidence="2">
    <location>
        <begin position="365"/>
        <end position="386"/>
    </location>
</feature>
<keyword evidence="2" id="KW-0472">Membrane</keyword>
<feature type="domain" description="DUF2510" evidence="3">
    <location>
        <begin position="11"/>
        <end position="44"/>
    </location>
</feature>
<comment type="caution">
    <text evidence="4">The sequence shown here is derived from an EMBL/GenBank/DDBJ whole genome shotgun (WGS) entry which is preliminary data.</text>
</comment>